<dbReference type="InterPro" id="IPR050641">
    <property type="entry name" value="RIFMO-like"/>
</dbReference>
<dbReference type="Gene3D" id="3.40.30.120">
    <property type="match status" value="1"/>
</dbReference>
<sequence length="558" mass="61530">MTLEFNSSPPKPIIIVGGGPVGLAAALELTRFNIPVVLIEQHKGVAWHPKTRNFNTRTMEIASHWGADVYHRLRAIDTPPGWKSPIRFFDHVSGTQMGQIESRGFEGPGPDISPAEPIMSSQDLLEKILLDKALATGLVDVRFDQRCVTVVRGAEEDADGVTVRVENRATGETYELEGTALVAADGYSSPIREQLGIKRTGSQDMNHFINTYFHADIEPHIQERKGVLLFVQTDKVGGVLQPLDAQGRWLCQIRVGKDKWNKETWTPEKCAWWVREATGIPDLKVDVRSVGMWSMNATTADEFVRGRVMLVGDAAHQFPPTGGLGVNTGLQGMHNLMWKLAYCAKGLAGWKLIETYDAERRTPSAETVAQSMQNSANVMRINHAWHGKLPVDTDTVIRESRRYGNHLGVEFGVHYKSSAVVSDGTAPPHVDDDYSDYVQSATPGCRAPHLWLGKHRALSIVHLWSSGFTIFATTGEAGAAWREAATKATAVHNVPIGVYLVGEPGIEDVDQHFHARYDIERTGAVLVRPDGVVAFRAKRLPGDVIMELTVAIRQVLHV</sequence>
<organism evidence="6 7">
    <name type="scientific">Cutaneotrichosporon oleaginosum</name>
    <dbReference type="NCBI Taxonomy" id="879819"/>
    <lineage>
        <taxon>Eukaryota</taxon>
        <taxon>Fungi</taxon>
        <taxon>Dikarya</taxon>
        <taxon>Basidiomycota</taxon>
        <taxon>Agaricomycotina</taxon>
        <taxon>Tremellomycetes</taxon>
        <taxon>Trichosporonales</taxon>
        <taxon>Trichosporonaceae</taxon>
        <taxon>Cutaneotrichosporon</taxon>
    </lineage>
</organism>
<dbReference type="OrthoDB" id="2690153at2759"/>
<gene>
    <name evidence="6" type="ORF">CC85DRAFT_284202</name>
</gene>
<evidence type="ECO:0000256" key="2">
    <source>
        <dbReference type="ARBA" id="ARBA00022630"/>
    </source>
</evidence>
<protein>
    <recommendedName>
        <fullName evidence="5">FAD-binding domain-containing protein</fullName>
    </recommendedName>
</protein>
<dbReference type="EMBL" id="KQ087192">
    <property type="protein sequence ID" value="KLT43692.1"/>
    <property type="molecule type" value="Genomic_DNA"/>
</dbReference>
<dbReference type="PANTHER" id="PTHR43004">
    <property type="entry name" value="TRK SYSTEM POTASSIUM UPTAKE PROTEIN"/>
    <property type="match status" value="1"/>
</dbReference>
<dbReference type="Proteomes" id="UP000053611">
    <property type="component" value="Unassembled WGS sequence"/>
</dbReference>
<evidence type="ECO:0000256" key="3">
    <source>
        <dbReference type="ARBA" id="ARBA00022827"/>
    </source>
</evidence>
<dbReference type="Gene3D" id="3.50.50.60">
    <property type="entry name" value="FAD/NAD(P)-binding domain"/>
    <property type="match status" value="1"/>
</dbReference>
<dbReference type="PANTHER" id="PTHR43004:SF19">
    <property type="entry name" value="BINDING MONOOXYGENASE, PUTATIVE (JCVI)-RELATED"/>
    <property type="match status" value="1"/>
</dbReference>
<evidence type="ECO:0000313" key="6">
    <source>
        <dbReference type="EMBL" id="KLT43692.1"/>
    </source>
</evidence>
<dbReference type="Gene3D" id="3.30.9.10">
    <property type="entry name" value="D-Amino Acid Oxidase, subunit A, domain 2"/>
    <property type="match status" value="1"/>
</dbReference>
<keyword evidence="3" id="KW-0274">FAD</keyword>
<keyword evidence="2" id="KW-0285">Flavoprotein</keyword>
<keyword evidence="7" id="KW-1185">Reference proteome</keyword>
<dbReference type="AlphaFoldDB" id="A0A0J0XRJ7"/>
<evidence type="ECO:0000313" key="7">
    <source>
        <dbReference type="Proteomes" id="UP000053611"/>
    </source>
</evidence>
<dbReference type="RefSeq" id="XP_018280183.1">
    <property type="nucleotide sequence ID" value="XM_018422654.1"/>
</dbReference>
<accession>A0A0J0XRJ7</accession>
<reference evidence="6 7" key="1">
    <citation type="submission" date="2015-03" db="EMBL/GenBank/DDBJ databases">
        <title>Genomics and transcriptomics of the oil-accumulating basidiomycete yeast T. oleaginosus allow insights into substrate utilization and the diverse evolutionary trajectories of mating systems in fungi.</title>
        <authorList>
            <consortium name="DOE Joint Genome Institute"/>
            <person name="Kourist R."/>
            <person name="Kracht O."/>
            <person name="Bracharz F."/>
            <person name="Lipzen A."/>
            <person name="Nolan M."/>
            <person name="Ohm R."/>
            <person name="Grigoriev I."/>
            <person name="Sun S."/>
            <person name="Heitman J."/>
            <person name="Bruck T."/>
            <person name="Nowrousian M."/>
        </authorList>
    </citation>
    <scope>NUCLEOTIDE SEQUENCE [LARGE SCALE GENOMIC DNA]</scope>
    <source>
        <strain evidence="6 7">IBC0246</strain>
    </source>
</reference>
<evidence type="ECO:0000256" key="4">
    <source>
        <dbReference type="ARBA" id="ARBA00023002"/>
    </source>
</evidence>
<keyword evidence="4" id="KW-0560">Oxidoreductase</keyword>
<comment type="cofactor">
    <cofactor evidence="1">
        <name>FAD</name>
        <dbReference type="ChEBI" id="CHEBI:57692"/>
    </cofactor>
</comment>
<dbReference type="Pfam" id="PF21274">
    <property type="entry name" value="Rng_hyd_C"/>
    <property type="match status" value="1"/>
</dbReference>
<evidence type="ECO:0000256" key="1">
    <source>
        <dbReference type="ARBA" id="ARBA00001974"/>
    </source>
</evidence>
<dbReference type="InterPro" id="IPR036188">
    <property type="entry name" value="FAD/NAD-bd_sf"/>
</dbReference>
<dbReference type="InterPro" id="IPR002938">
    <property type="entry name" value="FAD-bd"/>
</dbReference>
<feature type="domain" description="FAD-binding" evidence="5">
    <location>
        <begin position="13"/>
        <end position="369"/>
    </location>
</feature>
<dbReference type="PRINTS" id="PR00420">
    <property type="entry name" value="RNGMNOXGNASE"/>
</dbReference>
<dbReference type="GO" id="GO:0016709">
    <property type="term" value="F:oxidoreductase activity, acting on paired donors, with incorporation or reduction of molecular oxygen, NAD(P)H as one donor, and incorporation of one atom of oxygen"/>
    <property type="evidence" value="ECO:0007669"/>
    <property type="project" value="UniProtKB-ARBA"/>
</dbReference>
<dbReference type="GeneID" id="28983257"/>
<dbReference type="SUPFAM" id="SSF51905">
    <property type="entry name" value="FAD/NAD(P)-binding domain"/>
    <property type="match status" value="1"/>
</dbReference>
<name>A0A0J0XRJ7_9TREE</name>
<evidence type="ECO:0000259" key="5">
    <source>
        <dbReference type="Pfam" id="PF01494"/>
    </source>
</evidence>
<dbReference type="Pfam" id="PF01494">
    <property type="entry name" value="FAD_binding_3"/>
    <property type="match status" value="1"/>
</dbReference>
<dbReference type="GO" id="GO:0071949">
    <property type="term" value="F:FAD binding"/>
    <property type="evidence" value="ECO:0007669"/>
    <property type="project" value="InterPro"/>
</dbReference>
<proteinExistence type="predicted"/>
<dbReference type="STRING" id="879819.A0A0J0XRJ7"/>